<evidence type="ECO:0000313" key="2">
    <source>
        <dbReference type="Proteomes" id="UP000321899"/>
    </source>
</evidence>
<dbReference type="Proteomes" id="UP000321899">
    <property type="component" value="Unassembled WGS sequence"/>
</dbReference>
<name>A0A5Q4VE01_9BACT</name>
<keyword evidence="2" id="KW-1185">Reference proteome</keyword>
<protein>
    <submittedName>
        <fullName evidence="1">Uncharacterized protein</fullName>
    </submittedName>
</protein>
<dbReference type="AlphaFoldDB" id="A0A5Q4VE01"/>
<proteinExistence type="predicted"/>
<reference evidence="1 2" key="1">
    <citation type="submission" date="2019-06" db="EMBL/GenBank/DDBJ databases">
        <title>Desulfobotulus mexicanus sp. nov., a novel sulfate-reducing bacterium isolated from the sediment of an alkaline crater lake in Mexico.</title>
        <authorList>
            <person name="Hirschler-Rea A."/>
        </authorList>
    </citation>
    <scope>NUCLEOTIDE SEQUENCE [LARGE SCALE GENOMIC DNA]</scope>
    <source>
        <strain evidence="1 2">PAR22N</strain>
    </source>
</reference>
<gene>
    <name evidence="1" type="ORF">FIM25_03185</name>
</gene>
<dbReference type="EMBL" id="VDMB01000002">
    <property type="protein sequence ID" value="TYT75914.1"/>
    <property type="molecule type" value="Genomic_DNA"/>
</dbReference>
<evidence type="ECO:0000313" key="1">
    <source>
        <dbReference type="EMBL" id="TYT75914.1"/>
    </source>
</evidence>
<comment type="caution">
    <text evidence="1">The sequence shown here is derived from an EMBL/GenBank/DDBJ whole genome shotgun (WGS) entry which is preliminary data.</text>
</comment>
<dbReference type="OrthoDB" id="9820491at2"/>
<accession>A0A5Q4VE01</accession>
<sequence>MEVLYFPFLNVNALSIGCIRSFAPRVHILKGLESALFPPTLEAMQEGWLIPIKPKGLDFDLLSAMAASLEERAGFLGKEGLGHFFSKKEESVPDPHILARQIRGEVSVGTVVEKKDESLAMAAFFLMKAEAFDRENQELEEDFRKVASAGRNMLAGLMGESTGENIVRDGEKPVLCRMEERIRFWLRLFLACEKAPFFWVTDLPGAEEILEGIFSGKIHRMDRPPEDGPLISARVNGTLLRVSVQEAFPGEKKALHFPEFLWIFCLDIPAMMG</sequence>
<organism evidence="1 2">
    <name type="scientific">Desulfobotulus mexicanus</name>
    <dbReference type="NCBI Taxonomy" id="2586642"/>
    <lineage>
        <taxon>Bacteria</taxon>
        <taxon>Pseudomonadati</taxon>
        <taxon>Thermodesulfobacteriota</taxon>
        <taxon>Desulfobacteria</taxon>
        <taxon>Desulfobacterales</taxon>
        <taxon>Desulfobacteraceae</taxon>
        <taxon>Desulfobotulus</taxon>
    </lineage>
</organism>
<dbReference type="RefSeq" id="WP_139446209.1">
    <property type="nucleotide sequence ID" value="NZ_VDMB01000002.1"/>
</dbReference>